<proteinExistence type="predicted"/>
<dbReference type="RefSeq" id="WP_090627198.1">
    <property type="nucleotide sequence ID" value="NZ_FOQO01000005.1"/>
</dbReference>
<dbReference type="Pfam" id="PF04230">
    <property type="entry name" value="PS_pyruv_trans"/>
    <property type="match status" value="1"/>
</dbReference>
<dbReference type="OrthoDB" id="9802987at2"/>
<evidence type="ECO:0000259" key="1">
    <source>
        <dbReference type="Pfam" id="PF04230"/>
    </source>
</evidence>
<protein>
    <submittedName>
        <fullName evidence="2">Polysaccharide pyruvyl transferase family protein WcaK</fullName>
    </submittedName>
</protein>
<keyword evidence="3" id="KW-1185">Reference proteome</keyword>
<accession>A0A1I3KZ76</accession>
<reference evidence="2 3" key="1">
    <citation type="submission" date="2016-10" db="EMBL/GenBank/DDBJ databases">
        <authorList>
            <person name="de Groot N.N."/>
        </authorList>
    </citation>
    <scope>NUCLEOTIDE SEQUENCE [LARGE SCALE GENOMIC DNA]</scope>
    <source>
        <strain evidence="2 3">RK1</strain>
    </source>
</reference>
<sequence>MPKIIFDTSIATTNLGDHIIMDAVNQLADELFTDDFVINVPTHFSIHPLDLVALRKYDTALVGGTNLLKNNTFGKRQWKIGVKDLVALRRKVVLLGVGWWQYQDKPVSFYSKWMYKALFSRRYFHAVRDNYTLQKLNEMGIHNVVNTGCPTVWNLDEPHLSQINPKKRDTVVTTITDYLRDSDRDRQLLETLKKHYRDVYVWIQGSKDQAYIESLTTDVRYIAPKLSAFDRFLENESCEYVGTRLHAGIRALQKRRKALIIGIDNRAIEMRNDIGLNVLERQRMDLLEEKIHEEMSIKLYLDTDAIQRWKAQFLTTKTQET</sequence>
<feature type="domain" description="Polysaccharide pyruvyl transferase" evidence="1">
    <location>
        <begin position="14"/>
        <end position="265"/>
    </location>
</feature>
<dbReference type="EMBL" id="FOQO01000005">
    <property type="protein sequence ID" value="SFI77822.1"/>
    <property type="molecule type" value="Genomic_DNA"/>
</dbReference>
<dbReference type="InterPro" id="IPR007345">
    <property type="entry name" value="Polysacch_pyruvyl_Trfase"/>
</dbReference>
<dbReference type="STRING" id="1477437.SAMN05444682_105350"/>
<dbReference type="PANTHER" id="PTHR36836:SF1">
    <property type="entry name" value="COLANIC ACID BIOSYNTHESIS PROTEIN WCAK"/>
    <property type="match status" value="1"/>
</dbReference>
<dbReference type="GO" id="GO:0016740">
    <property type="term" value="F:transferase activity"/>
    <property type="evidence" value="ECO:0007669"/>
    <property type="project" value="UniProtKB-KW"/>
</dbReference>
<dbReference type="Proteomes" id="UP000198670">
    <property type="component" value="Unassembled WGS sequence"/>
</dbReference>
<dbReference type="AlphaFoldDB" id="A0A1I3KZ76"/>
<organism evidence="2 3">
    <name type="scientific">Parapedobacter indicus</name>
    <dbReference type="NCBI Taxonomy" id="1477437"/>
    <lineage>
        <taxon>Bacteria</taxon>
        <taxon>Pseudomonadati</taxon>
        <taxon>Bacteroidota</taxon>
        <taxon>Sphingobacteriia</taxon>
        <taxon>Sphingobacteriales</taxon>
        <taxon>Sphingobacteriaceae</taxon>
        <taxon>Parapedobacter</taxon>
    </lineage>
</organism>
<evidence type="ECO:0000313" key="3">
    <source>
        <dbReference type="Proteomes" id="UP000198670"/>
    </source>
</evidence>
<keyword evidence="2" id="KW-0808">Transferase</keyword>
<gene>
    <name evidence="2" type="ORF">SAMN05444682_105350</name>
</gene>
<dbReference type="PANTHER" id="PTHR36836">
    <property type="entry name" value="COLANIC ACID BIOSYNTHESIS PROTEIN WCAK"/>
    <property type="match status" value="1"/>
</dbReference>
<evidence type="ECO:0000313" key="2">
    <source>
        <dbReference type="EMBL" id="SFI77822.1"/>
    </source>
</evidence>
<name>A0A1I3KZ76_9SPHI</name>